<accession>A0A8D4VPB6</accession>
<keyword evidence="1" id="KW-0328">Glycosyltransferase</keyword>
<dbReference type="GO" id="GO:0016757">
    <property type="term" value="F:glycosyltransferase activity"/>
    <property type="evidence" value="ECO:0007669"/>
    <property type="project" value="UniProtKB-KW"/>
</dbReference>
<dbReference type="RefSeq" id="WP_054773168.1">
    <property type="nucleotide sequence ID" value="NZ_AP019782.1"/>
</dbReference>
<dbReference type="PANTHER" id="PTHR12526:SF510">
    <property type="entry name" value="D-INOSITOL 3-PHOSPHATE GLYCOSYLTRANSFERASE"/>
    <property type="match status" value="1"/>
</dbReference>
<dbReference type="EMBL" id="AP019782">
    <property type="protein sequence ID" value="BBL71583.1"/>
    <property type="molecule type" value="Genomic_DNA"/>
</dbReference>
<dbReference type="KEGG" id="moz:MoryE10_21890"/>
<reference evidence="3" key="1">
    <citation type="submission" date="2019-06" db="EMBL/GenBank/DDBJ databases">
        <title>Complete genome sequence of Methylogaea oryzae strain JCM16910.</title>
        <authorList>
            <person name="Asakawa S."/>
        </authorList>
    </citation>
    <scope>NUCLEOTIDE SEQUENCE</scope>
    <source>
        <strain evidence="3">E10</strain>
    </source>
</reference>
<keyword evidence="2" id="KW-0808">Transferase</keyword>
<evidence type="ECO:0000313" key="3">
    <source>
        <dbReference type="EMBL" id="BBL71583.1"/>
    </source>
</evidence>
<protein>
    <submittedName>
        <fullName evidence="3">Peptide transporter</fullName>
    </submittedName>
</protein>
<dbReference type="Gene3D" id="3.40.50.2000">
    <property type="entry name" value="Glycogen Phosphorylase B"/>
    <property type="match status" value="1"/>
</dbReference>
<evidence type="ECO:0000256" key="1">
    <source>
        <dbReference type="ARBA" id="ARBA00022676"/>
    </source>
</evidence>
<gene>
    <name evidence="3" type="ORF">MoryE10_21890</name>
</gene>
<dbReference type="Proteomes" id="UP000824988">
    <property type="component" value="Chromosome"/>
</dbReference>
<dbReference type="SUPFAM" id="SSF53756">
    <property type="entry name" value="UDP-Glycosyltransferase/glycogen phosphorylase"/>
    <property type="match status" value="1"/>
</dbReference>
<proteinExistence type="predicted"/>
<dbReference type="Gene3D" id="1.25.40.10">
    <property type="entry name" value="Tetratricopeptide repeat domain"/>
    <property type="match status" value="1"/>
</dbReference>
<sequence>MTAFDPLLNDIAAGATPDSGQLLPFLAAAELQQRLVCNVGVADAYLRSGRLSEAKPYVDRAWRLSNFSEELLDIHVAIHAALGDIEEVQEAYKKVAMAHAKAGRVDAALAMFNRWQYAYAQHGGIDRYHYDFEVTAAIQAMAQPFRLPPAASTPPAGGKPRIAYLLFGATQFNSVIVKLAKTFARYHDHAAFDIAFFIPETYEELRASPQGLDTVAALRGCGCQVTAAPSSSSLRESLIGLAREIHGYQAALLVTQAVLADFRHYFVRCLHPAEKTLGFVYGALPQYAPPDLDWAIAANLHPLLDTPVNCSLVPGEVELPRAELITPLSRRELGLPEDAVVIVSGGRHVKFNSADYWSVLQHLAQRHENCRFLLIGLTVDQLPEALASIAAALADRVVFLPWREDYLSAVAAADIALDTFPSGGGVTLLDAMALGLPTVSLRNDFSRPYDQRHWSLGTELLPDEDLLANHGDLGSVCDAVSRLVENAALRAAKGERCQAHAREKFGHPERMVAGAEAVYRRLIGCDPVPH</sequence>
<keyword evidence="4" id="KW-1185">Reference proteome</keyword>
<dbReference type="InterPro" id="IPR011990">
    <property type="entry name" value="TPR-like_helical_dom_sf"/>
</dbReference>
<dbReference type="Pfam" id="PF13692">
    <property type="entry name" value="Glyco_trans_1_4"/>
    <property type="match status" value="1"/>
</dbReference>
<dbReference type="AlphaFoldDB" id="A0A8D4VPB6"/>
<evidence type="ECO:0000256" key="2">
    <source>
        <dbReference type="ARBA" id="ARBA00022679"/>
    </source>
</evidence>
<organism evidence="3 4">
    <name type="scientific">Methylogaea oryzae</name>
    <dbReference type="NCBI Taxonomy" id="1295382"/>
    <lineage>
        <taxon>Bacteria</taxon>
        <taxon>Pseudomonadati</taxon>
        <taxon>Pseudomonadota</taxon>
        <taxon>Gammaproteobacteria</taxon>
        <taxon>Methylococcales</taxon>
        <taxon>Methylococcaceae</taxon>
        <taxon>Methylogaea</taxon>
    </lineage>
</organism>
<dbReference type="SUPFAM" id="SSF48452">
    <property type="entry name" value="TPR-like"/>
    <property type="match status" value="1"/>
</dbReference>
<dbReference type="PANTHER" id="PTHR12526">
    <property type="entry name" value="GLYCOSYLTRANSFERASE"/>
    <property type="match status" value="1"/>
</dbReference>
<evidence type="ECO:0000313" key="4">
    <source>
        <dbReference type="Proteomes" id="UP000824988"/>
    </source>
</evidence>
<name>A0A8D4VPB6_9GAMM</name>